<keyword evidence="2" id="KW-0560">Oxidoreductase</keyword>
<dbReference type="Proteomes" id="UP000295727">
    <property type="component" value="Chromosome 1"/>
</dbReference>
<dbReference type="InterPro" id="IPR010102">
    <property type="entry name" value="Succ_semiAld_DH"/>
</dbReference>
<name>A0A4P7CTQ2_9BURK</name>
<dbReference type="OrthoDB" id="6187633at2"/>
<protein>
    <submittedName>
        <fullName evidence="4">NAD-dependent succinate-semialdehyde dehydrogenase</fullName>
    </submittedName>
</protein>
<dbReference type="InterPro" id="IPR050740">
    <property type="entry name" value="Aldehyde_DH_Superfamily"/>
</dbReference>
<dbReference type="InterPro" id="IPR016161">
    <property type="entry name" value="Ald_DH/histidinol_DH"/>
</dbReference>
<dbReference type="PANTHER" id="PTHR43353">
    <property type="entry name" value="SUCCINATE-SEMIALDEHYDE DEHYDROGENASE, MITOCHONDRIAL"/>
    <property type="match status" value="1"/>
</dbReference>
<keyword evidence="5" id="KW-1185">Reference proteome</keyword>
<dbReference type="AlphaFoldDB" id="A0A4P7CTQ2"/>
<evidence type="ECO:0000256" key="1">
    <source>
        <dbReference type="ARBA" id="ARBA00009986"/>
    </source>
</evidence>
<dbReference type="FunFam" id="3.40.605.10:FF:000026">
    <property type="entry name" value="Aldehyde dehydrogenase, putative"/>
    <property type="match status" value="1"/>
</dbReference>
<dbReference type="FunFam" id="3.40.605.10:FF:000005">
    <property type="entry name" value="Succinate-semialdehyde dehydrogenase I"/>
    <property type="match status" value="1"/>
</dbReference>
<dbReference type="SUPFAM" id="SSF53720">
    <property type="entry name" value="ALDH-like"/>
    <property type="match status" value="1"/>
</dbReference>
<dbReference type="Pfam" id="PF00171">
    <property type="entry name" value="Aldedh"/>
    <property type="match status" value="1"/>
</dbReference>
<dbReference type="InterPro" id="IPR016162">
    <property type="entry name" value="Ald_DH_N"/>
</dbReference>
<dbReference type="PROSITE" id="PS00070">
    <property type="entry name" value="ALDEHYDE_DEHYDR_CYS"/>
    <property type="match status" value="1"/>
</dbReference>
<dbReference type="GO" id="GO:0004777">
    <property type="term" value="F:succinate-semialdehyde dehydrogenase (NAD+) activity"/>
    <property type="evidence" value="ECO:0007669"/>
    <property type="project" value="TreeGrafter"/>
</dbReference>
<accession>A0A4P7CTQ2</accession>
<dbReference type="Gene3D" id="3.40.309.10">
    <property type="entry name" value="Aldehyde Dehydrogenase, Chain A, domain 2"/>
    <property type="match status" value="1"/>
</dbReference>
<dbReference type="CDD" id="cd07103">
    <property type="entry name" value="ALDH_F5_SSADH_GabD"/>
    <property type="match status" value="1"/>
</dbReference>
<evidence type="ECO:0000313" key="5">
    <source>
        <dbReference type="Proteomes" id="UP000295727"/>
    </source>
</evidence>
<evidence type="ECO:0000259" key="3">
    <source>
        <dbReference type="Pfam" id="PF00171"/>
    </source>
</evidence>
<dbReference type="FunFam" id="3.40.309.10:FF:000004">
    <property type="entry name" value="Succinate-semialdehyde dehydrogenase I"/>
    <property type="match status" value="1"/>
</dbReference>
<comment type="similarity">
    <text evidence="1">Belongs to the aldehyde dehydrogenase family.</text>
</comment>
<dbReference type="KEGG" id="ppai:E1956_06720"/>
<gene>
    <name evidence="4" type="ORF">E1956_06720</name>
</gene>
<dbReference type="GO" id="GO:0005829">
    <property type="term" value="C:cytosol"/>
    <property type="evidence" value="ECO:0007669"/>
    <property type="project" value="TreeGrafter"/>
</dbReference>
<dbReference type="EMBL" id="CP038148">
    <property type="protein sequence ID" value="QBQ98527.1"/>
    <property type="molecule type" value="Genomic_DNA"/>
</dbReference>
<dbReference type="GO" id="GO:0009450">
    <property type="term" value="P:gamma-aminobutyric acid catabolic process"/>
    <property type="evidence" value="ECO:0007669"/>
    <property type="project" value="InterPro"/>
</dbReference>
<proteinExistence type="inferred from homology"/>
<feature type="domain" description="Aldehyde dehydrogenase" evidence="3">
    <location>
        <begin position="33"/>
        <end position="485"/>
    </location>
</feature>
<dbReference type="InterPro" id="IPR016160">
    <property type="entry name" value="Ald_DH_CS_CYS"/>
</dbReference>
<dbReference type="NCBIfam" id="TIGR01780">
    <property type="entry name" value="SSADH"/>
    <property type="match status" value="1"/>
</dbReference>
<dbReference type="Gene3D" id="3.40.605.10">
    <property type="entry name" value="Aldehyde Dehydrogenase, Chain A, domain 1"/>
    <property type="match status" value="1"/>
</dbReference>
<dbReference type="PANTHER" id="PTHR43353:SF5">
    <property type="entry name" value="SUCCINATE-SEMIALDEHYDE DEHYDROGENASE, MITOCHONDRIAL"/>
    <property type="match status" value="1"/>
</dbReference>
<dbReference type="InterPro" id="IPR015590">
    <property type="entry name" value="Aldehyde_DH_dom"/>
</dbReference>
<dbReference type="InterPro" id="IPR016163">
    <property type="entry name" value="Ald_DH_C"/>
</dbReference>
<sequence length="490" mass="52334">MSLSASERLTQLKDPALFKTRAWIDGEWSGGAATFAVLDPADNTEIARVPDFGAAEAHRAIAAAHTALPGWRAKTGKERAAVLRRWFDLVIEHADDLAAIMTAEQGKPLAEARGEVLYGASFLEWFAEEAKRVNGDVLASPAADRKLVVLKQPIGVCASITPWNFPVAMITRKVAPAIAAGCTIVVKPAEQTPLCALALAELAQRAGVPRGVFNVITADSANSIEVGKALCESDVVRHLSFTGSTPVGRILMQQCAPTVKKIALELGGHAPFIVFDDADIDAAVEGAVISKYRNAGQTCVCTNRFYVHDKVYDAFVEKLAAASRKIKVGNGFEDGINQGPLIDDAAVAKVTQHIGDATSKGAKLVAGGNVMEGRYVEPTVLAEVTRDMLIAREETFGPVAAVFRFSDEAEVIGLANDTEFGLASYFYSRDIGRVWRVAEALEYGMVGINTGLISNEVAPFGGVKQSGLGREGSKYGIDEYVELKYLCMGV</sequence>
<organism evidence="4 5">
    <name type="scientific">Paraburkholderia pallida</name>
    <dbReference type="NCBI Taxonomy" id="2547399"/>
    <lineage>
        <taxon>Bacteria</taxon>
        <taxon>Pseudomonadati</taxon>
        <taxon>Pseudomonadota</taxon>
        <taxon>Betaproteobacteria</taxon>
        <taxon>Burkholderiales</taxon>
        <taxon>Burkholderiaceae</taxon>
        <taxon>Paraburkholderia</taxon>
    </lineage>
</organism>
<evidence type="ECO:0000256" key="2">
    <source>
        <dbReference type="ARBA" id="ARBA00023002"/>
    </source>
</evidence>
<reference evidence="4 5" key="1">
    <citation type="submission" date="2019-03" db="EMBL/GenBank/DDBJ databases">
        <title>Paraburkholderia sp. 7MH5, isolated from subtropical forest soil.</title>
        <authorList>
            <person name="Gao Z.-H."/>
            <person name="Qiu L.-H."/>
        </authorList>
    </citation>
    <scope>NUCLEOTIDE SEQUENCE [LARGE SCALE GENOMIC DNA]</scope>
    <source>
        <strain evidence="4 5">7MH5</strain>
    </source>
</reference>
<evidence type="ECO:0000313" key="4">
    <source>
        <dbReference type="EMBL" id="QBQ98527.1"/>
    </source>
</evidence>